<accession>A0A0A8ZJ40</accession>
<dbReference type="EMBL" id="GBRH01261145">
    <property type="protein sequence ID" value="JAD36750.1"/>
    <property type="molecule type" value="Transcribed_RNA"/>
</dbReference>
<organism evidence="2">
    <name type="scientific">Arundo donax</name>
    <name type="common">Giant reed</name>
    <name type="synonym">Donax arundinaceus</name>
    <dbReference type="NCBI Taxonomy" id="35708"/>
    <lineage>
        <taxon>Eukaryota</taxon>
        <taxon>Viridiplantae</taxon>
        <taxon>Streptophyta</taxon>
        <taxon>Embryophyta</taxon>
        <taxon>Tracheophyta</taxon>
        <taxon>Spermatophyta</taxon>
        <taxon>Magnoliopsida</taxon>
        <taxon>Liliopsida</taxon>
        <taxon>Poales</taxon>
        <taxon>Poaceae</taxon>
        <taxon>PACMAD clade</taxon>
        <taxon>Arundinoideae</taxon>
        <taxon>Arundineae</taxon>
        <taxon>Arundo</taxon>
    </lineage>
</organism>
<sequence>MMNVDEYVFSVFDAMFIGRGWNQTFRSIVLYMVAPRARTWSSQWDATPNGFSIRWSPPPSSQSATSRPLP</sequence>
<proteinExistence type="predicted"/>
<reference evidence="2" key="1">
    <citation type="submission" date="2014-09" db="EMBL/GenBank/DDBJ databases">
        <authorList>
            <person name="Magalhaes I.L.F."/>
            <person name="Oliveira U."/>
            <person name="Santos F.R."/>
            <person name="Vidigal T.H.D.A."/>
            <person name="Brescovit A.D."/>
            <person name="Santos A.J."/>
        </authorList>
    </citation>
    <scope>NUCLEOTIDE SEQUENCE</scope>
    <source>
        <tissue evidence="2">Shoot tissue taken approximately 20 cm above the soil surface</tissue>
    </source>
</reference>
<evidence type="ECO:0000256" key="1">
    <source>
        <dbReference type="SAM" id="MobiDB-lite"/>
    </source>
</evidence>
<reference evidence="2" key="2">
    <citation type="journal article" date="2015" name="Data Brief">
        <title>Shoot transcriptome of the giant reed, Arundo donax.</title>
        <authorList>
            <person name="Barrero R.A."/>
            <person name="Guerrero F.D."/>
            <person name="Moolhuijzen P."/>
            <person name="Goolsby J.A."/>
            <person name="Tidwell J."/>
            <person name="Bellgard S.E."/>
            <person name="Bellgard M.I."/>
        </authorList>
    </citation>
    <scope>NUCLEOTIDE SEQUENCE</scope>
    <source>
        <tissue evidence="2">Shoot tissue taken approximately 20 cm above the soil surface</tissue>
    </source>
</reference>
<protein>
    <submittedName>
        <fullName evidence="2">Uncharacterized protein</fullName>
    </submittedName>
</protein>
<name>A0A0A8ZJ40_ARUDO</name>
<feature type="compositionally biased region" description="Polar residues" evidence="1">
    <location>
        <begin position="61"/>
        <end position="70"/>
    </location>
</feature>
<evidence type="ECO:0000313" key="2">
    <source>
        <dbReference type="EMBL" id="JAD36750.1"/>
    </source>
</evidence>
<feature type="region of interest" description="Disordered" evidence="1">
    <location>
        <begin position="51"/>
        <end position="70"/>
    </location>
</feature>
<dbReference type="AlphaFoldDB" id="A0A0A8ZJ40"/>